<dbReference type="InterPro" id="IPR051410">
    <property type="entry name" value="Ferric/Cupric_Reductase"/>
</dbReference>
<organism evidence="12 13">
    <name type="scientific">Aulographum hederae CBS 113979</name>
    <dbReference type="NCBI Taxonomy" id="1176131"/>
    <lineage>
        <taxon>Eukaryota</taxon>
        <taxon>Fungi</taxon>
        <taxon>Dikarya</taxon>
        <taxon>Ascomycota</taxon>
        <taxon>Pezizomycotina</taxon>
        <taxon>Dothideomycetes</taxon>
        <taxon>Pleosporomycetidae</taxon>
        <taxon>Aulographales</taxon>
        <taxon>Aulographaceae</taxon>
    </lineage>
</organism>
<dbReference type="AlphaFoldDB" id="A0A6G1H0H3"/>
<dbReference type="PANTHER" id="PTHR32361">
    <property type="entry name" value="FERRIC/CUPRIC REDUCTASE TRANSMEMBRANE COMPONENT"/>
    <property type="match status" value="1"/>
</dbReference>
<dbReference type="SFLD" id="SFLDG01168">
    <property type="entry name" value="Ferric_reductase_subgroup_(FRE"/>
    <property type="match status" value="1"/>
</dbReference>
<feature type="transmembrane region" description="Helical" evidence="10">
    <location>
        <begin position="213"/>
        <end position="234"/>
    </location>
</feature>
<dbReference type="GO" id="GO:0006826">
    <property type="term" value="P:iron ion transport"/>
    <property type="evidence" value="ECO:0007669"/>
    <property type="project" value="TreeGrafter"/>
</dbReference>
<dbReference type="GO" id="GO:0000293">
    <property type="term" value="F:ferric-chelate reductase activity"/>
    <property type="evidence" value="ECO:0007669"/>
    <property type="project" value="UniProtKB-ARBA"/>
</dbReference>
<dbReference type="GO" id="GO:0005886">
    <property type="term" value="C:plasma membrane"/>
    <property type="evidence" value="ECO:0007669"/>
    <property type="project" value="TreeGrafter"/>
</dbReference>
<dbReference type="Gene3D" id="3.40.50.80">
    <property type="entry name" value="Nucleotide-binding domain of ferredoxin-NADP reductase (FNR) module"/>
    <property type="match status" value="1"/>
</dbReference>
<dbReference type="EMBL" id="ML977155">
    <property type="protein sequence ID" value="KAF1986723.1"/>
    <property type="molecule type" value="Genomic_DNA"/>
</dbReference>
<keyword evidence="13" id="KW-1185">Reference proteome</keyword>
<proteinExistence type="inferred from homology"/>
<dbReference type="InterPro" id="IPR013121">
    <property type="entry name" value="Fe_red_NAD-bd_6"/>
</dbReference>
<keyword evidence="5" id="KW-0249">Electron transport</keyword>
<feature type="domain" description="FAD-binding FR-type" evidence="11">
    <location>
        <begin position="277"/>
        <end position="419"/>
    </location>
</feature>
<dbReference type="SUPFAM" id="SSF52343">
    <property type="entry name" value="Ferredoxin reductase-like, C-terminal NADP-linked domain"/>
    <property type="match status" value="1"/>
</dbReference>
<evidence type="ECO:0000256" key="10">
    <source>
        <dbReference type="SAM" id="Phobius"/>
    </source>
</evidence>
<keyword evidence="7" id="KW-0560">Oxidoreductase</keyword>
<evidence type="ECO:0000256" key="4">
    <source>
        <dbReference type="ARBA" id="ARBA00022692"/>
    </source>
</evidence>
<reference evidence="12" key="1">
    <citation type="journal article" date="2020" name="Stud. Mycol.">
        <title>101 Dothideomycetes genomes: a test case for predicting lifestyles and emergence of pathogens.</title>
        <authorList>
            <person name="Haridas S."/>
            <person name="Albert R."/>
            <person name="Binder M."/>
            <person name="Bloem J."/>
            <person name="Labutti K."/>
            <person name="Salamov A."/>
            <person name="Andreopoulos B."/>
            <person name="Baker S."/>
            <person name="Barry K."/>
            <person name="Bills G."/>
            <person name="Bluhm B."/>
            <person name="Cannon C."/>
            <person name="Castanera R."/>
            <person name="Culley D."/>
            <person name="Daum C."/>
            <person name="Ezra D."/>
            <person name="Gonzalez J."/>
            <person name="Henrissat B."/>
            <person name="Kuo A."/>
            <person name="Liang C."/>
            <person name="Lipzen A."/>
            <person name="Lutzoni F."/>
            <person name="Magnuson J."/>
            <person name="Mondo S."/>
            <person name="Nolan M."/>
            <person name="Ohm R."/>
            <person name="Pangilinan J."/>
            <person name="Park H.-J."/>
            <person name="Ramirez L."/>
            <person name="Alfaro M."/>
            <person name="Sun H."/>
            <person name="Tritt A."/>
            <person name="Yoshinaga Y."/>
            <person name="Zwiers L.-H."/>
            <person name="Turgeon B."/>
            <person name="Goodwin S."/>
            <person name="Spatafora J."/>
            <person name="Crous P."/>
            <person name="Grigoriev I."/>
        </authorList>
    </citation>
    <scope>NUCLEOTIDE SEQUENCE</scope>
    <source>
        <strain evidence="12">CBS 113979</strain>
    </source>
</reference>
<feature type="transmembrane region" description="Helical" evidence="10">
    <location>
        <begin position="179"/>
        <end position="201"/>
    </location>
</feature>
<feature type="transmembrane region" description="Helical" evidence="10">
    <location>
        <begin position="241"/>
        <end position="260"/>
    </location>
</feature>
<dbReference type="Proteomes" id="UP000800041">
    <property type="component" value="Unassembled WGS sequence"/>
</dbReference>
<comment type="similarity">
    <text evidence="2">Belongs to the ferric reductase (FRE) family.</text>
</comment>
<comment type="subcellular location">
    <subcellularLocation>
        <location evidence="1">Membrane</location>
        <topology evidence="1">Multi-pass membrane protein</topology>
    </subcellularLocation>
</comment>
<evidence type="ECO:0000256" key="5">
    <source>
        <dbReference type="ARBA" id="ARBA00022982"/>
    </source>
</evidence>
<dbReference type="PROSITE" id="PS51384">
    <property type="entry name" value="FAD_FR"/>
    <property type="match status" value="1"/>
</dbReference>
<dbReference type="GO" id="GO:0006879">
    <property type="term" value="P:intracellular iron ion homeostasis"/>
    <property type="evidence" value="ECO:0007669"/>
    <property type="project" value="TreeGrafter"/>
</dbReference>
<evidence type="ECO:0000259" key="11">
    <source>
        <dbReference type="PROSITE" id="PS51384"/>
    </source>
</evidence>
<sequence>MLGYKFASLDADQRHERRLTLDFYAFVAQYSALIVLLSFQLYFLASWITRRFSKGDEETFPPSSPYLKHASTVGASKKWISKLRRFRARARWWIGEYMPIKSLGLKGEWLFGTLWALWLLFLCMNQTGNDYLHLTKRFGILGGSQLPLHYLLALKTPYSPVQILTRLSHEQLNVAHQILGRIIHTYFVLHGLFYLNFFFWSSLLSKRLFEADVIFGILASIAFAAVGTTAFRFLRRKNYRVFYATHVLLATVVLPLLYFHVHHIRLYVWETLAVYILHSILRILNSKTYEASLSILPGTNLIHISIPLSTKERRKTWQAGEHLYLTLPSAHLATSSNSVLIHKFSRAIRMRTNPFTIASLPRKDGNLQLVARTLAGNTSQLAAVAQSLSNKESGAAEDLSLSSRVSLTLEGPYGAASRLPSFAGFESILFVAGGVGATFAVPVWRNVMDALDEEVLGAGVRIRFIWAVRRLAETRWVGLGADDAAEEQERRKGVEVFVTGGAGLGSDVDPGAGGGESLEMEEREGLMSGEAEGESSAASKAGMMFTGQRGRPNLAEVVTETFSGSSGSVAVIVCGPQEMTEALRREVGKWVMSGRDVYWHAEAFGL</sequence>
<dbReference type="Pfam" id="PF08030">
    <property type="entry name" value="NAD_binding_6"/>
    <property type="match status" value="1"/>
</dbReference>
<dbReference type="SFLD" id="SFLDS00052">
    <property type="entry name" value="Ferric_Reductase_Domain"/>
    <property type="match status" value="1"/>
</dbReference>
<dbReference type="InterPro" id="IPR039261">
    <property type="entry name" value="FNR_nucleotide-bd"/>
</dbReference>
<dbReference type="Pfam" id="PF01794">
    <property type="entry name" value="Ferric_reduct"/>
    <property type="match status" value="1"/>
</dbReference>
<keyword evidence="4 10" id="KW-0812">Transmembrane</keyword>
<evidence type="ECO:0000256" key="9">
    <source>
        <dbReference type="ARBA" id="ARBA00023136"/>
    </source>
</evidence>
<dbReference type="Pfam" id="PF08022">
    <property type="entry name" value="FAD_binding_8"/>
    <property type="match status" value="1"/>
</dbReference>
<protein>
    <recommendedName>
        <fullName evidence="11">FAD-binding FR-type domain-containing protein</fullName>
    </recommendedName>
</protein>
<dbReference type="CDD" id="cd06186">
    <property type="entry name" value="NOX_Duox_like_FAD_NADP"/>
    <property type="match status" value="1"/>
</dbReference>
<dbReference type="InterPro" id="IPR017927">
    <property type="entry name" value="FAD-bd_FR_type"/>
</dbReference>
<evidence type="ECO:0000256" key="2">
    <source>
        <dbReference type="ARBA" id="ARBA00006278"/>
    </source>
</evidence>
<evidence type="ECO:0000313" key="12">
    <source>
        <dbReference type="EMBL" id="KAF1986723.1"/>
    </source>
</evidence>
<evidence type="ECO:0000256" key="1">
    <source>
        <dbReference type="ARBA" id="ARBA00004141"/>
    </source>
</evidence>
<feature type="transmembrane region" description="Helical" evidence="10">
    <location>
        <begin position="23"/>
        <end position="44"/>
    </location>
</feature>
<keyword evidence="8" id="KW-0406">Ion transport</keyword>
<evidence type="ECO:0000256" key="7">
    <source>
        <dbReference type="ARBA" id="ARBA00023002"/>
    </source>
</evidence>
<dbReference type="GO" id="GO:0015677">
    <property type="term" value="P:copper ion import"/>
    <property type="evidence" value="ECO:0007669"/>
    <property type="project" value="TreeGrafter"/>
</dbReference>
<evidence type="ECO:0000256" key="3">
    <source>
        <dbReference type="ARBA" id="ARBA00022448"/>
    </source>
</evidence>
<dbReference type="InterPro" id="IPR013112">
    <property type="entry name" value="FAD-bd_8"/>
</dbReference>
<gene>
    <name evidence="12" type="ORF">K402DRAFT_463260</name>
</gene>
<name>A0A6G1H0H3_9PEZI</name>
<evidence type="ECO:0000313" key="13">
    <source>
        <dbReference type="Proteomes" id="UP000800041"/>
    </source>
</evidence>
<keyword evidence="6 10" id="KW-1133">Transmembrane helix</keyword>
<dbReference type="InterPro" id="IPR013130">
    <property type="entry name" value="Fe3_Rdtase_TM_dom"/>
</dbReference>
<keyword evidence="3" id="KW-0813">Transport</keyword>
<dbReference type="PANTHER" id="PTHR32361:SF28">
    <property type="entry name" value="FRP1P"/>
    <property type="match status" value="1"/>
</dbReference>
<accession>A0A6G1H0H3</accession>
<evidence type="ECO:0000256" key="8">
    <source>
        <dbReference type="ARBA" id="ARBA00023065"/>
    </source>
</evidence>
<evidence type="ECO:0000256" key="6">
    <source>
        <dbReference type="ARBA" id="ARBA00022989"/>
    </source>
</evidence>
<dbReference type="OrthoDB" id="10006946at2759"/>
<keyword evidence="9 10" id="KW-0472">Membrane</keyword>